<comment type="subcellular location">
    <subcellularLocation>
        <location evidence="1 7">Periplasm</location>
    </subcellularLocation>
</comment>
<keyword evidence="12" id="KW-1185">Reference proteome</keyword>
<dbReference type="InterPro" id="IPR001853">
    <property type="entry name" value="DSBA-like_thioredoxin_dom"/>
</dbReference>
<dbReference type="PIRSF" id="PIRSF001488">
    <property type="entry name" value="Tdi_protein"/>
    <property type="match status" value="1"/>
</dbReference>
<evidence type="ECO:0000313" key="12">
    <source>
        <dbReference type="Proteomes" id="UP000536442"/>
    </source>
</evidence>
<dbReference type="GO" id="GO:0016491">
    <property type="term" value="F:oxidoreductase activity"/>
    <property type="evidence" value="ECO:0007669"/>
    <property type="project" value="InterPro"/>
</dbReference>
<dbReference type="InterPro" id="IPR050824">
    <property type="entry name" value="Thiol_disulfide_DsbA"/>
</dbReference>
<dbReference type="InterPro" id="IPR036249">
    <property type="entry name" value="Thioredoxin-like_sf"/>
</dbReference>
<feature type="signal peptide" evidence="9">
    <location>
        <begin position="1"/>
        <end position="23"/>
    </location>
</feature>
<dbReference type="Gene3D" id="3.40.30.10">
    <property type="entry name" value="Glutaredoxin"/>
    <property type="match status" value="1"/>
</dbReference>
<keyword evidence="3 9" id="KW-0732">Signal</keyword>
<evidence type="ECO:0000259" key="10">
    <source>
        <dbReference type="PROSITE" id="PS51352"/>
    </source>
</evidence>
<comment type="caution">
    <text evidence="11">The sequence shown here is derived from an EMBL/GenBank/DDBJ whole genome shotgun (WGS) entry which is preliminary data.</text>
</comment>
<organism evidence="11 12">
    <name type="scientific">Marinobacter adhaerens</name>
    <dbReference type="NCBI Taxonomy" id="1033846"/>
    <lineage>
        <taxon>Bacteria</taxon>
        <taxon>Pseudomonadati</taxon>
        <taxon>Pseudomonadota</taxon>
        <taxon>Gammaproteobacteria</taxon>
        <taxon>Pseudomonadales</taxon>
        <taxon>Marinobacteraceae</taxon>
        <taxon>Marinobacter</taxon>
    </lineage>
</organism>
<proteinExistence type="inferred from homology"/>
<dbReference type="Pfam" id="PF01323">
    <property type="entry name" value="DSBA"/>
    <property type="match status" value="1"/>
</dbReference>
<evidence type="ECO:0000256" key="9">
    <source>
        <dbReference type="SAM" id="SignalP"/>
    </source>
</evidence>
<dbReference type="GO" id="GO:0042597">
    <property type="term" value="C:periplasmic space"/>
    <property type="evidence" value="ECO:0007669"/>
    <property type="project" value="UniProtKB-SubCell"/>
</dbReference>
<dbReference type="EMBL" id="JABEVQ010000001">
    <property type="protein sequence ID" value="NWN90086.1"/>
    <property type="molecule type" value="Genomic_DNA"/>
</dbReference>
<feature type="domain" description="Thioredoxin" evidence="10">
    <location>
        <begin position="13"/>
        <end position="204"/>
    </location>
</feature>
<reference evidence="11 12" key="1">
    <citation type="submission" date="2020-03" db="EMBL/GenBank/DDBJ databases">
        <title>Metagenomic, metatranscriptomic, and metabolomic analyses revealed the key microbes and metabolic features during the fermentation of ganjang, Korean traditional soy sauce.</title>
        <authorList>
            <person name="Chun B.H."/>
            <person name="Jeon C.O."/>
        </authorList>
    </citation>
    <scope>NUCLEOTIDE SEQUENCE [LARGE SCALE GENOMIC DNA]</scope>
    <source>
        <strain evidence="11 12">KG14</strain>
    </source>
</reference>
<feature type="chain" id="PRO_5032434688" description="Thiol:disulfide interchange protein" evidence="9">
    <location>
        <begin position="24"/>
        <end position="211"/>
    </location>
</feature>
<evidence type="ECO:0000256" key="6">
    <source>
        <dbReference type="ARBA" id="ARBA00023284"/>
    </source>
</evidence>
<protein>
    <recommendedName>
        <fullName evidence="7">Thiol:disulfide interchange protein</fullName>
    </recommendedName>
</protein>
<keyword evidence="6" id="KW-0676">Redox-active center</keyword>
<evidence type="ECO:0000256" key="1">
    <source>
        <dbReference type="ARBA" id="ARBA00004418"/>
    </source>
</evidence>
<sequence>MFRTLRITTLLFAALMVFGPASAADWKEGTHYKKLDTPVRTASDSGIEVAEVFWYGCPHCYNFKPLAEAWEAEAPDYVEYVRIPAALGSSWEPHARAFYALEAMDALDTMHDPMFDALAGQRRPLNDGESLAGFVAEYGVDPDEFLANYKSFGVNARMQQAQSKIRGARITGTPSMLVNGKYTISASMAGSLEAMLEVVDYLVEKEHTENQ</sequence>
<gene>
    <name evidence="11" type="ORF">HLV39_01070</name>
</gene>
<evidence type="ECO:0000256" key="3">
    <source>
        <dbReference type="ARBA" id="ARBA00022729"/>
    </source>
</evidence>
<evidence type="ECO:0000256" key="8">
    <source>
        <dbReference type="PIRSR" id="PIRSR001488-1"/>
    </source>
</evidence>
<dbReference type="Proteomes" id="UP000536442">
    <property type="component" value="Unassembled WGS sequence"/>
</dbReference>
<dbReference type="PROSITE" id="PS51352">
    <property type="entry name" value="THIOREDOXIN_2"/>
    <property type="match status" value="1"/>
</dbReference>
<dbReference type="AlphaFoldDB" id="A0A851HRP8"/>
<evidence type="ECO:0000256" key="7">
    <source>
        <dbReference type="PIRNR" id="PIRNR001488"/>
    </source>
</evidence>
<name>A0A851HRP8_9GAMM</name>
<accession>A0A851HRP8</accession>
<dbReference type="InterPro" id="IPR023205">
    <property type="entry name" value="DsbA/DsbL"/>
</dbReference>
<evidence type="ECO:0000256" key="4">
    <source>
        <dbReference type="ARBA" id="ARBA00022764"/>
    </source>
</evidence>
<evidence type="ECO:0000256" key="2">
    <source>
        <dbReference type="ARBA" id="ARBA00005791"/>
    </source>
</evidence>
<evidence type="ECO:0000313" key="11">
    <source>
        <dbReference type="EMBL" id="NWN90086.1"/>
    </source>
</evidence>
<comment type="similarity">
    <text evidence="2">Belongs to the thioredoxin family. DsbA subfamily.</text>
</comment>
<keyword evidence="5 7" id="KW-1015">Disulfide bond</keyword>
<dbReference type="CDD" id="cd03019">
    <property type="entry name" value="DsbA_DsbA"/>
    <property type="match status" value="1"/>
</dbReference>
<keyword evidence="4 7" id="KW-0574">Periplasm</keyword>
<dbReference type="SUPFAM" id="SSF52833">
    <property type="entry name" value="Thioredoxin-like"/>
    <property type="match status" value="1"/>
</dbReference>
<dbReference type="PANTHER" id="PTHR35891">
    <property type="entry name" value="THIOL:DISULFIDE INTERCHANGE PROTEIN DSBA"/>
    <property type="match status" value="1"/>
</dbReference>
<dbReference type="PANTHER" id="PTHR35891:SF2">
    <property type="entry name" value="THIOL:DISULFIDE INTERCHANGE PROTEIN DSBA"/>
    <property type="match status" value="1"/>
</dbReference>
<feature type="disulfide bond" description="Redox-active" evidence="8">
    <location>
        <begin position="57"/>
        <end position="60"/>
    </location>
</feature>
<evidence type="ECO:0000256" key="5">
    <source>
        <dbReference type="ARBA" id="ARBA00023157"/>
    </source>
</evidence>
<dbReference type="InterPro" id="IPR013766">
    <property type="entry name" value="Thioredoxin_domain"/>
</dbReference>